<feature type="transmembrane region" description="Helical" evidence="1">
    <location>
        <begin position="317"/>
        <end position="338"/>
    </location>
</feature>
<dbReference type="Pfam" id="PF05975">
    <property type="entry name" value="EcsB"/>
    <property type="match status" value="1"/>
</dbReference>
<keyword evidence="3" id="KW-1185">Reference proteome</keyword>
<dbReference type="Proteomes" id="UP000434639">
    <property type="component" value="Unassembled WGS sequence"/>
</dbReference>
<dbReference type="RefSeq" id="WP_155111884.1">
    <property type="nucleotide sequence ID" value="NZ_WMIB01000005.1"/>
</dbReference>
<reference evidence="2 3" key="1">
    <citation type="journal article" date="2017" name="Int. J. Syst. Evol. Microbiol.">
        <title>Bacillus mangrovi sp. nov., isolated from a sediment sample from a mangrove forest.</title>
        <authorList>
            <person name="Gupta V."/>
            <person name="Singh P.K."/>
            <person name="Korpole S."/>
            <person name="Tanuku N.R.S."/>
            <person name="Pinnaka A.K."/>
        </authorList>
    </citation>
    <scope>NUCLEOTIDE SEQUENCE [LARGE SCALE GENOMIC DNA]</scope>
    <source>
        <strain evidence="2 3">KCTC 33872</strain>
    </source>
</reference>
<evidence type="ECO:0000313" key="3">
    <source>
        <dbReference type="Proteomes" id="UP000434639"/>
    </source>
</evidence>
<keyword evidence="1" id="KW-0472">Membrane</keyword>
<feature type="transmembrane region" description="Helical" evidence="1">
    <location>
        <begin position="42"/>
        <end position="59"/>
    </location>
</feature>
<feature type="transmembrane region" description="Helical" evidence="1">
    <location>
        <begin position="363"/>
        <end position="384"/>
    </location>
</feature>
<evidence type="ECO:0000256" key="1">
    <source>
        <dbReference type="SAM" id="Phobius"/>
    </source>
</evidence>
<keyword evidence="1" id="KW-1133">Transmembrane helix</keyword>
<dbReference type="AlphaFoldDB" id="A0A7X2S512"/>
<dbReference type="PIRSF" id="PIRSF037259">
    <property type="entry name" value="EcsB_ABC"/>
    <property type="match status" value="1"/>
</dbReference>
<feature type="transmembrane region" description="Helical" evidence="1">
    <location>
        <begin position="71"/>
        <end position="92"/>
    </location>
</feature>
<feature type="transmembrane region" description="Helical" evidence="1">
    <location>
        <begin position="117"/>
        <end position="140"/>
    </location>
</feature>
<dbReference type="InterPro" id="IPR010288">
    <property type="entry name" value="EcsB_ABC"/>
</dbReference>
<feature type="transmembrane region" description="Helical" evidence="1">
    <location>
        <begin position="190"/>
        <end position="217"/>
    </location>
</feature>
<name>A0A7X2S512_9BACI</name>
<sequence>MTYILSSRKKKSMKTVLELWKTRLEEHVKEIRSYSRYMLNDHLLIVMVFLLAGGALWYQSWLKELPDNFPAAILIAVIFAAVLVFSSVRTLFKEADLVFLLPLEEKMQGYLKKAKRYSYLQSLLPLIILYLVLGPLHLAVAGDGTAYLFTGIVVLSLNASNIECEWHLSFSEEISSSYWDKAVRFALNAAILYLVLSGTIVYAAAVGVLMTLLLMYYKKTAKGKGLKWDRLIKAEYRKKQAFYRLANLFTDVPKLKKEARRRAWLDWTLKNISYGKNSVYMYMLARAFIRGTDYLGLFIRLTVISGLILTFTDMSLLASAVLAAGTIFLTGIQLIPLVKHYDMLSIPDLYPVPPELKLKSFTVLLRNILLVQGAVLSAVLLAKAEWMEGAAALVCSVVFVWIFVNVYARQRIAKMNHRG</sequence>
<feature type="transmembrane region" description="Helical" evidence="1">
    <location>
        <begin position="390"/>
        <end position="408"/>
    </location>
</feature>
<accession>A0A7X2S512</accession>
<protein>
    <submittedName>
        <fullName evidence="2">Exoprotein ABC transporter permease EscB</fullName>
    </submittedName>
</protein>
<keyword evidence="1" id="KW-0812">Transmembrane</keyword>
<feature type="transmembrane region" description="Helical" evidence="1">
    <location>
        <begin position="291"/>
        <end position="311"/>
    </location>
</feature>
<dbReference type="GO" id="GO:0016020">
    <property type="term" value="C:membrane"/>
    <property type="evidence" value="ECO:0007669"/>
    <property type="project" value="InterPro"/>
</dbReference>
<gene>
    <name evidence="2" type="ORF">GKZ89_08035</name>
</gene>
<proteinExistence type="predicted"/>
<dbReference type="EMBL" id="WMIB01000005">
    <property type="protein sequence ID" value="MTH53363.1"/>
    <property type="molecule type" value="Genomic_DNA"/>
</dbReference>
<comment type="caution">
    <text evidence="2">The sequence shown here is derived from an EMBL/GenBank/DDBJ whole genome shotgun (WGS) entry which is preliminary data.</text>
</comment>
<evidence type="ECO:0000313" key="2">
    <source>
        <dbReference type="EMBL" id="MTH53363.1"/>
    </source>
</evidence>
<dbReference type="OrthoDB" id="2447941at2"/>
<organism evidence="2 3">
    <name type="scientific">Metabacillus mangrovi</name>
    <dbReference type="NCBI Taxonomy" id="1491830"/>
    <lineage>
        <taxon>Bacteria</taxon>
        <taxon>Bacillati</taxon>
        <taxon>Bacillota</taxon>
        <taxon>Bacilli</taxon>
        <taxon>Bacillales</taxon>
        <taxon>Bacillaceae</taxon>
        <taxon>Metabacillus</taxon>
    </lineage>
</organism>